<keyword evidence="8" id="KW-1133">Transmembrane helix</keyword>
<evidence type="ECO:0000313" key="14">
    <source>
        <dbReference type="Proteomes" id="UP001187192"/>
    </source>
</evidence>
<dbReference type="Gene3D" id="2.130.10.30">
    <property type="entry name" value="Regulator of chromosome condensation 1/beta-lactamase-inhibitor protein II"/>
    <property type="match status" value="1"/>
</dbReference>
<dbReference type="InterPro" id="IPR017441">
    <property type="entry name" value="Protein_kinase_ATP_BS"/>
</dbReference>
<feature type="compositionally biased region" description="Low complexity" evidence="7">
    <location>
        <begin position="1"/>
        <end position="16"/>
    </location>
</feature>
<evidence type="ECO:0000256" key="8">
    <source>
        <dbReference type="SAM" id="Phobius"/>
    </source>
</evidence>
<reference evidence="13" key="1">
    <citation type="submission" date="2023-07" db="EMBL/GenBank/DDBJ databases">
        <title>draft genome sequence of fig (Ficus carica).</title>
        <authorList>
            <person name="Takahashi T."/>
            <person name="Nishimura K."/>
        </authorList>
    </citation>
    <scope>NUCLEOTIDE SEQUENCE</scope>
</reference>
<dbReference type="Pfam" id="PF00069">
    <property type="entry name" value="Pkinase"/>
    <property type="match status" value="1"/>
</dbReference>
<dbReference type="InterPro" id="IPR011009">
    <property type="entry name" value="Kinase-like_dom_sf"/>
</dbReference>
<dbReference type="GO" id="GO:0005524">
    <property type="term" value="F:ATP binding"/>
    <property type="evidence" value="ECO:0007669"/>
    <property type="project" value="UniProtKB-UniRule"/>
</dbReference>
<dbReference type="AlphaFoldDB" id="A0AA88CMU2"/>
<evidence type="ECO:0000313" key="13">
    <source>
        <dbReference type="EMBL" id="GMN22706.1"/>
    </source>
</evidence>
<dbReference type="SUPFAM" id="SSF56112">
    <property type="entry name" value="Protein kinase-like (PK-like)"/>
    <property type="match status" value="1"/>
</dbReference>
<sequence>METAPSAALSLASPRSEYNVTKTTESSQSYRMSPSRKHQVAGNSSVASGAGASACSVGTLAHPAPTFDRSVNTGVVRCWRGRASGNDHDHDGRFPSPGEAWKFSKITCGSGFACGVLKNGSRVKCWGNRGVEIGAEIQSGFGNLSMLSLVAGESHACGLATNGSLVCKGNNNSGQLDVPNSSAFVYNEFSGLALGANFTCAIRERNGLVSCWGDEDRFQSYVDVIGNVSFEFIVAGFDFACGLTTSNLSVICWGPGWSNSKQTHGLPIGMVIPGQCVESPCGNCGTYPDSETLCHGLGHICKLCQSELPFAAPLPPIGDTTTSPSQHVSISSIAERKLLLAFLIVGFGGSLIGFCSIVYCLWTGIIHRFLNRTTEPNTVYESNLDVDAKSGLNSSNGVQSPGKIPLEAYSQTVDRQRSGASKPETFSLSELVSATDNFSSDNVIGSGSFGIVYKGKLVDGREVAIKRGRLQTITSVTTKTTKKNFQEKDSAFDSELALLSRLHHKHLVSLVGFCEENDERFLVYDYMTNGSLHNHLHDKNNNAEKSSSVLNSWTMRIKIALDAARGIEYLHNYAVPPIIHRDIKSSNILLDSTWTGKVSDFGLSLVGPELGQHVPTTKAVGTVGYIDPEYYVLNVLTTKSDVYGLGVVMLELLTGKKAVFKSGDDRIGVSSIVEYAGRGLLLERGEVVTKVLDERVGVPEVNEGEAEAVEVFTHTAMSCVRLEGKERPGMADVVANLERAFLLCQDSFSSATFS</sequence>
<evidence type="ECO:0000256" key="3">
    <source>
        <dbReference type="ARBA" id="ARBA00022741"/>
    </source>
</evidence>
<dbReference type="Proteomes" id="UP001187192">
    <property type="component" value="Unassembled WGS sequence"/>
</dbReference>
<dbReference type="EMBL" id="BTGU01001405">
    <property type="protein sequence ID" value="GMN22706.1"/>
    <property type="molecule type" value="Genomic_DNA"/>
</dbReference>
<keyword evidence="8" id="KW-0472">Membrane</keyword>
<name>A0AA88CMU2_FICCA</name>
<feature type="domain" description="Protein kinase" evidence="9">
    <location>
        <begin position="438"/>
        <end position="742"/>
    </location>
</feature>
<dbReference type="EMBL" id="BTGU01001402">
    <property type="protein sequence ID" value="GMN22664.1"/>
    <property type="molecule type" value="Genomic_DNA"/>
</dbReference>
<comment type="caution">
    <text evidence="13">The sequence shown here is derived from an EMBL/GenBank/DDBJ whole genome shotgun (WGS) entry which is preliminary data.</text>
</comment>
<evidence type="ECO:0000313" key="12">
    <source>
        <dbReference type="EMBL" id="GMN22692.1"/>
    </source>
</evidence>
<dbReference type="PROSITE" id="PS50011">
    <property type="entry name" value="PROTEIN_KINASE_DOM"/>
    <property type="match status" value="1"/>
</dbReference>
<dbReference type="PANTHER" id="PTHR46146">
    <property type="entry name" value="SERINE/THREONINE-PROTEIN KINASE-LIKE PROTEIN CCR4"/>
    <property type="match status" value="1"/>
</dbReference>
<evidence type="ECO:0000256" key="4">
    <source>
        <dbReference type="ARBA" id="ARBA00022777"/>
    </source>
</evidence>
<keyword evidence="3 6" id="KW-0547">Nucleotide-binding</keyword>
<dbReference type="InterPro" id="IPR008271">
    <property type="entry name" value="Ser/Thr_kinase_AS"/>
</dbReference>
<dbReference type="EMBL" id="BTGU01001403">
    <property type="protein sequence ID" value="GMN22680.1"/>
    <property type="molecule type" value="Genomic_DNA"/>
</dbReference>
<dbReference type="InterPro" id="IPR009091">
    <property type="entry name" value="RCC1/BLIP-II"/>
</dbReference>
<dbReference type="FunFam" id="3.30.200.20:FF:000039">
    <property type="entry name" value="receptor-like protein kinase FERONIA"/>
    <property type="match status" value="1"/>
</dbReference>
<dbReference type="CDD" id="cd14066">
    <property type="entry name" value="STKc_IRAK"/>
    <property type="match status" value="1"/>
</dbReference>
<keyword evidence="5 6" id="KW-0067">ATP-binding</keyword>
<feature type="region of interest" description="Disordered" evidence="7">
    <location>
        <begin position="1"/>
        <end position="45"/>
    </location>
</feature>
<accession>A0AA88CMU2</accession>
<evidence type="ECO:0000313" key="11">
    <source>
        <dbReference type="EMBL" id="GMN22680.1"/>
    </source>
</evidence>
<evidence type="ECO:0000256" key="6">
    <source>
        <dbReference type="PROSITE-ProRule" id="PRU10141"/>
    </source>
</evidence>
<dbReference type="GO" id="GO:0042803">
    <property type="term" value="F:protein homodimerization activity"/>
    <property type="evidence" value="ECO:0007669"/>
    <property type="project" value="UniProtKB-ARBA"/>
</dbReference>
<proteinExistence type="predicted"/>
<dbReference type="SMART" id="SM00220">
    <property type="entry name" value="S_TKc"/>
    <property type="match status" value="1"/>
</dbReference>
<keyword evidence="1" id="KW-0723">Serine/threonine-protein kinase</keyword>
<protein>
    <recommendedName>
        <fullName evidence="9">Protein kinase domain-containing protein</fullName>
    </recommendedName>
</protein>
<evidence type="ECO:0000256" key="2">
    <source>
        <dbReference type="ARBA" id="ARBA00022679"/>
    </source>
</evidence>
<feature type="binding site" evidence="6">
    <location>
        <position position="466"/>
    </location>
    <ligand>
        <name>ATP</name>
        <dbReference type="ChEBI" id="CHEBI:30616"/>
    </ligand>
</feature>
<evidence type="ECO:0000259" key="9">
    <source>
        <dbReference type="PROSITE" id="PS50011"/>
    </source>
</evidence>
<dbReference type="Gene3D" id="3.30.200.20">
    <property type="entry name" value="Phosphorylase Kinase, domain 1"/>
    <property type="match status" value="1"/>
</dbReference>
<keyword evidence="2" id="KW-0808">Transferase</keyword>
<keyword evidence="8" id="KW-0812">Transmembrane</keyword>
<gene>
    <name evidence="10" type="ORF">TIFTF001_040309</name>
    <name evidence="11" type="ORF">TIFTF001_040312</name>
    <name evidence="12" type="ORF">TIFTF001_040317</name>
    <name evidence="13" type="ORF">TIFTF001_040320</name>
</gene>
<dbReference type="EMBL" id="BTGU01001404">
    <property type="protein sequence ID" value="GMN22692.1"/>
    <property type="molecule type" value="Genomic_DNA"/>
</dbReference>
<evidence type="ECO:0000256" key="5">
    <source>
        <dbReference type="ARBA" id="ARBA00022840"/>
    </source>
</evidence>
<evidence type="ECO:0000256" key="1">
    <source>
        <dbReference type="ARBA" id="ARBA00022527"/>
    </source>
</evidence>
<dbReference type="PROSITE" id="PS00108">
    <property type="entry name" value="PROTEIN_KINASE_ST"/>
    <property type="match status" value="1"/>
</dbReference>
<dbReference type="GO" id="GO:0004674">
    <property type="term" value="F:protein serine/threonine kinase activity"/>
    <property type="evidence" value="ECO:0007669"/>
    <property type="project" value="UniProtKB-KW"/>
</dbReference>
<feature type="transmembrane region" description="Helical" evidence="8">
    <location>
        <begin position="338"/>
        <end position="362"/>
    </location>
</feature>
<evidence type="ECO:0000313" key="10">
    <source>
        <dbReference type="EMBL" id="GMN22664.1"/>
    </source>
</evidence>
<dbReference type="Gene3D" id="1.10.510.10">
    <property type="entry name" value="Transferase(Phosphotransferase) domain 1"/>
    <property type="match status" value="1"/>
</dbReference>
<dbReference type="Pfam" id="PF13540">
    <property type="entry name" value="RCC1_2"/>
    <property type="match status" value="1"/>
</dbReference>
<dbReference type="SUPFAM" id="SSF50985">
    <property type="entry name" value="RCC1/BLIP-II"/>
    <property type="match status" value="1"/>
</dbReference>
<organism evidence="13 14">
    <name type="scientific">Ficus carica</name>
    <name type="common">Common fig</name>
    <dbReference type="NCBI Taxonomy" id="3494"/>
    <lineage>
        <taxon>Eukaryota</taxon>
        <taxon>Viridiplantae</taxon>
        <taxon>Streptophyta</taxon>
        <taxon>Embryophyta</taxon>
        <taxon>Tracheophyta</taxon>
        <taxon>Spermatophyta</taxon>
        <taxon>Magnoliopsida</taxon>
        <taxon>eudicotyledons</taxon>
        <taxon>Gunneridae</taxon>
        <taxon>Pentapetalae</taxon>
        <taxon>rosids</taxon>
        <taxon>fabids</taxon>
        <taxon>Rosales</taxon>
        <taxon>Moraceae</taxon>
        <taxon>Ficeae</taxon>
        <taxon>Ficus</taxon>
    </lineage>
</organism>
<dbReference type="InterPro" id="IPR000719">
    <property type="entry name" value="Prot_kinase_dom"/>
</dbReference>
<feature type="compositionally biased region" description="Polar residues" evidence="7">
    <location>
        <begin position="18"/>
        <end position="32"/>
    </location>
</feature>
<keyword evidence="14" id="KW-1185">Reference proteome</keyword>
<dbReference type="PROSITE" id="PS00107">
    <property type="entry name" value="PROTEIN_KINASE_ATP"/>
    <property type="match status" value="1"/>
</dbReference>
<keyword evidence="4" id="KW-0418">Kinase</keyword>
<evidence type="ECO:0000256" key="7">
    <source>
        <dbReference type="SAM" id="MobiDB-lite"/>
    </source>
</evidence>
<dbReference type="PANTHER" id="PTHR46146:SF1">
    <property type="entry name" value="SERINE_THREONINE-PROTEIN KINASE-LIKE PROTEIN CCR3"/>
    <property type="match status" value="1"/>
</dbReference>